<keyword evidence="2" id="KW-0472">Membrane</keyword>
<dbReference type="Proteomes" id="UP000824120">
    <property type="component" value="Chromosome 10"/>
</dbReference>
<feature type="region of interest" description="Disordered" evidence="1">
    <location>
        <begin position="24"/>
        <end position="61"/>
    </location>
</feature>
<evidence type="ECO:0000313" key="3">
    <source>
        <dbReference type="EMBL" id="KAG5581750.1"/>
    </source>
</evidence>
<keyword evidence="4" id="KW-1185">Reference proteome</keyword>
<reference evidence="3 4" key="1">
    <citation type="submission" date="2020-09" db="EMBL/GenBank/DDBJ databases">
        <title>De no assembly of potato wild relative species, Solanum commersonii.</title>
        <authorList>
            <person name="Cho K."/>
        </authorList>
    </citation>
    <scope>NUCLEOTIDE SEQUENCE [LARGE SCALE GENOMIC DNA]</scope>
    <source>
        <strain evidence="3">LZ3.2</strain>
        <tissue evidence="3">Leaf</tissue>
    </source>
</reference>
<organism evidence="3 4">
    <name type="scientific">Solanum commersonii</name>
    <name type="common">Commerson's wild potato</name>
    <name type="synonym">Commerson's nightshade</name>
    <dbReference type="NCBI Taxonomy" id="4109"/>
    <lineage>
        <taxon>Eukaryota</taxon>
        <taxon>Viridiplantae</taxon>
        <taxon>Streptophyta</taxon>
        <taxon>Embryophyta</taxon>
        <taxon>Tracheophyta</taxon>
        <taxon>Spermatophyta</taxon>
        <taxon>Magnoliopsida</taxon>
        <taxon>eudicotyledons</taxon>
        <taxon>Gunneridae</taxon>
        <taxon>Pentapetalae</taxon>
        <taxon>asterids</taxon>
        <taxon>lamiids</taxon>
        <taxon>Solanales</taxon>
        <taxon>Solanaceae</taxon>
        <taxon>Solanoideae</taxon>
        <taxon>Solaneae</taxon>
        <taxon>Solanum</taxon>
    </lineage>
</organism>
<gene>
    <name evidence="3" type="ORF">H5410_052377</name>
</gene>
<dbReference type="EMBL" id="JACXVP010000010">
    <property type="protein sequence ID" value="KAG5581750.1"/>
    <property type="molecule type" value="Genomic_DNA"/>
</dbReference>
<feature type="transmembrane region" description="Helical" evidence="2">
    <location>
        <begin position="118"/>
        <end position="141"/>
    </location>
</feature>
<sequence length="147" mass="16558">MPRNHASLSLSSFFPKRFAPFPGFAKENGHEPPKNNNIRRSPTSSTPPSPHNFSSFPRRCPSPCPSLLRPIKERPLTAGKQQFLVVPCFMSPPSSFSDEKRPSRRLCLIPMAPKSEKVMLICSVAVVLYFLVNILISIRILNPIFRL</sequence>
<evidence type="ECO:0000256" key="2">
    <source>
        <dbReference type="SAM" id="Phobius"/>
    </source>
</evidence>
<comment type="caution">
    <text evidence="3">The sequence shown here is derived from an EMBL/GenBank/DDBJ whole genome shotgun (WGS) entry which is preliminary data.</text>
</comment>
<dbReference type="AlphaFoldDB" id="A0A9J5X3F9"/>
<evidence type="ECO:0000256" key="1">
    <source>
        <dbReference type="SAM" id="MobiDB-lite"/>
    </source>
</evidence>
<feature type="compositionally biased region" description="Low complexity" evidence="1">
    <location>
        <begin position="51"/>
        <end position="61"/>
    </location>
</feature>
<evidence type="ECO:0000313" key="4">
    <source>
        <dbReference type="Proteomes" id="UP000824120"/>
    </source>
</evidence>
<protein>
    <recommendedName>
        <fullName evidence="5">Transmembrane protein</fullName>
    </recommendedName>
</protein>
<proteinExistence type="predicted"/>
<keyword evidence="2" id="KW-1133">Transmembrane helix</keyword>
<accession>A0A9J5X3F9</accession>
<name>A0A9J5X3F9_SOLCO</name>
<evidence type="ECO:0008006" key="5">
    <source>
        <dbReference type="Google" id="ProtNLM"/>
    </source>
</evidence>
<keyword evidence="2" id="KW-0812">Transmembrane</keyword>